<dbReference type="Proteomes" id="UP000005699">
    <property type="component" value="Unassembled WGS sequence"/>
</dbReference>
<gene>
    <name evidence="2" type="ORF">HMPREF0819_1420</name>
</gene>
<evidence type="ECO:0000256" key="1">
    <source>
        <dbReference type="SAM" id="Phobius"/>
    </source>
</evidence>
<organism evidence="2 3">
    <name type="scientific">Streptococcus equinus ATCC 9812</name>
    <dbReference type="NCBI Taxonomy" id="525379"/>
    <lineage>
        <taxon>Bacteria</taxon>
        <taxon>Bacillati</taxon>
        <taxon>Bacillota</taxon>
        <taxon>Bacilli</taxon>
        <taxon>Lactobacillales</taxon>
        <taxon>Streptococcaceae</taxon>
        <taxon>Streptococcus</taxon>
    </lineage>
</organism>
<keyword evidence="1" id="KW-1133">Transmembrane helix</keyword>
<proteinExistence type="predicted"/>
<keyword evidence="1" id="KW-0472">Membrane</keyword>
<name>E8JQZ7_STREI</name>
<dbReference type="EMBL" id="AEVB01000037">
    <property type="protein sequence ID" value="EFW88249.1"/>
    <property type="molecule type" value="Genomic_DNA"/>
</dbReference>
<keyword evidence="1" id="KW-0812">Transmembrane</keyword>
<reference evidence="2 3" key="1">
    <citation type="submission" date="2010-12" db="EMBL/GenBank/DDBJ databases">
        <authorList>
            <person name="Muzny D."/>
            <person name="Qin X."/>
            <person name="Deng J."/>
            <person name="Jiang H."/>
            <person name="Liu Y."/>
            <person name="Qu J."/>
            <person name="Song X.-Z."/>
            <person name="Zhang L."/>
            <person name="Thornton R."/>
            <person name="Coyle M."/>
            <person name="Francisco L."/>
            <person name="Jackson L."/>
            <person name="Javaid M."/>
            <person name="Korchina V."/>
            <person name="Kovar C."/>
            <person name="Mata R."/>
            <person name="Mathew T."/>
            <person name="Ngo R."/>
            <person name="Nguyen L."/>
            <person name="Nguyen N."/>
            <person name="Okwuonu G."/>
            <person name="Ongeri F."/>
            <person name="Pham C."/>
            <person name="Simmons D."/>
            <person name="Wilczek-Boney K."/>
            <person name="Hale W."/>
            <person name="Jakkamsetti A."/>
            <person name="Pham P."/>
            <person name="Ruth R."/>
            <person name="San Lucas F."/>
            <person name="Warren J."/>
            <person name="Zhang J."/>
            <person name="Zhao Z."/>
            <person name="Zhou C."/>
            <person name="Zhu D."/>
            <person name="Lee S."/>
            <person name="Bess C."/>
            <person name="Blankenburg K."/>
            <person name="Forbes L."/>
            <person name="Fu Q."/>
            <person name="Gubbala S."/>
            <person name="Hirani K."/>
            <person name="Jayaseelan J.C."/>
            <person name="Lara F."/>
            <person name="Munidasa M."/>
            <person name="Palculict T."/>
            <person name="Patil S."/>
            <person name="Pu L.-L."/>
            <person name="Saada N."/>
            <person name="Tang L."/>
            <person name="Weissenberger G."/>
            <person name="Zhu Y."/>
            <person name="Hemphill L."/>
            <person name="Shang Y."/>
            <person name="Youmans B."/>
            <person name="Ayvaz T."/>
            <person name="Ross M."/>
            <person name="Santibanez J."/>
            <person name="Aqrawi P."/>
            <person name="Gross S."/>
            <person name="Joshi V."/>
            <person name="Fowler G."/>
            <person name="Nazareth L."/>
            <person name="Reid J."/>
            <person name="Worley K."/>
            <person name="Petrosino J."/>
            <person name="Highlander S."/>
            <person name="Gibbs R."/>
        </authorList>
    </citation>
    <scope>NUCLEOTIDE SEQUENCE [LARGE SCALE GENOMIC DNA]</scope>
    <source>
        <strain evidence="2 3">ATCC 9812</strain>
    </source>
</reference>
<comment type="caution">
    <text evidence="2">The sequence shown here is derived from an EMBL/GenBank/DDBJ whole genome shotgun (WGS) entry which is preliminary data.</text>
</comment>
<sequence length="43" mass="4867">SLETTSIFYQILISLSRTFFKVFFIQVSNLIAIVLSQTTAILV</sequence>
<accession>E8JQZ7</accession>
<dbReference type="HOGENOM" id="CLU_3226838_0_0_9"/>
<protein>
    <submittedName>
        <fullName evidence="2">Uncharacterized protein</fullName>
    </submittedName>
</protein>
<evidence type="ECO:0000313" key="2">
    <source>
        <dbReference type="EMBL" id="EFW88249.1"/>
    </source>
</evidence>
<feature type="transmembrane region" description="Helical" evidence="1">
    <location>
        <begin position="20"/>
        <end position="42"/>
    </location>
</feature>
<feature type="non-terminal residue" evidence="2">
    <location>
        <position position="1"/>
    </location>
</feature>
<dbReference type="AlphaFoldDB" id="E8JQZ7"/>
<evidence type="ECO:0000313" key="3">
    <source>
        <dbReference type="Proteomes" id="UP000005699"/>
    </source>
</evidence>